<feature type="domain" description="RNA polymerase sigma factor 70 region 4 type 2" evidence="8">
    <location>
        <begin position="149"/>
        <end position="201"/>
    </location>
</feature>
<dbReference type="InterPro" id="IPR014284">
    <property type="entry name" value="RNA_pol_sigma-70_dom"/>
</dbReference>
<gene>
    <name evidence="9" type="ORF">MUN78_08195</name>
</gene>
<comment type="similarity">
    <text evidence="1">Belongs to the sigma-70 factor family. ECF subfamily.</text>
</comment>
<dbReference type="Gene3D" id="1.10.10.10">
    <property type="entry name" value="Winged helix-like DNA-binding domain superfamily/Winged helix DNA-binding domain"/>
    <property type="match status" value="1"/>
</dbReference>
<feature type="region of interest" description="Disordered" evidence="6">
    <location>
        <begin position="1"/>
        <end position="25"/>
    </location>
</feature>
<dbReference type="InterPro" id="IPR036388">
    <property type="entry name" value="WH-like_DNA-bd_sf"/>
</dbReference>
<dbReference type="InterPro" id="IPR039425">
    <property type="entry name" value="RNA_pol_sigma-70-like"/>
</dbReference>
<dbReference type="InterPro" id="IPR007627">
    <property type="entry name" value="RNA_pol_sigma70_r2"/>
</dbReference>
<keyword evidence="4" id="KW-0238">DNA-binding</keyword>
<dbReference type="SUPFAM" id="SSF88659">
    <property type="entry name" value="Sigma3 and sigma4 domains of RNA polymerase sigma factors"/>
    <property type="match status" value="1"/>
</dbReference>
<name>A0ABY4FR70_9MICO</name>
<accession>A0ABY4FR70</accession>
<protein>
    <submittedName>
        <fullName evidence="9">Sigma-70 family RNA polymerase sigma factor</fullName>
    </submittedName>
</protein>
<feature type="domain" description="RNA polymerase sigma-70 region 2" evidence="7">
    <location>
        <begin position="54"/>
        <end position="116"/>
    </location>
</feature>
<reference evidence="9 10" key="1">
    <citation type="submission" date="2022-04" db="EMBL/GenBank/DDBJ databases">
        <title>Leucobacter sp. isolated from rhizosphere of garlic.</title>
        <authorList>
            <person name="Won M."/>
            <person name="Lee C.-M."/>
            <person name="Woen H.-Y."/>
            <person name="Kwon S.-W."/>
        </authorList>
    </citation>
    <scope>NUCLEOTIDE SEQUENCE [LARGE SCALE GENOMIC DNA]</scope>
    <source>
        <strain evidence="9 10">H21R-40</strain>
    </source>
</reference>
<feature type="compositionally biased region" description="Low complexity" evidence="6">
    <location>
        <begin position="10"/>
        <end position="25"/>
    </location>
</feature>
<dbReference type="Proteomes" id="UP000831786">
    <property type="component" value="Chromosome"/>
</dbReference>
<evidence type="ECO:0000256" key="1">
    <source>
        <dbReference type="ARBA" id="ARBA00010641"/>
    </source>
</evidence>
<evidence type="ECO:0000259" key="8">
    <source>
        <dbReference type="Pfam" id="PF08281"/>
    </source>
</evidence>
<dbReference type="InterPro" id="IPR041916">
    <property type="entry name" value="Anti_sigma_zinc_sf"/>
</dbReference>
<evidence type="ECO:0000256" key="3">
    <source>
        <dbReference type="ARBA" id="ARBA00023082"/>
    </source>
</evidence>
<feature type="region of interest" description="Disordered" evidence="6">
    <location>
        <begin position="340"/>
        <end position="417"/>
    </location>
</feature>
<dbReference type="Pfam" id="PF04542">
    <property type="entry name" value="Sigma70_r2"/>
    <property type="match status" value="1"/>
</dbReference>
<evidence type="ECO:0000313" key="9">
    <source>
        <dbReference type="EMBL" id="UOQ58783.1"/>
    </source>
</evidence>
<evidence type="ECO:0000256" key="5">
    <source>
        <dbReference type="ARBA" id="ARBA00023163"/>
    </source>
</evidence>
<dbReference type="Pfam" id="PF08281">
    <property type="entry name" value="Sigma70_r4_2"/>
    <property type="match status" value="1"/>
</dbReference>
<dbReference type="InterPro" id="IPR013325">
    <property type="entry name" value="RNA_pol_sigma_r2"/>
</dbReference>
<keyword evidence="10" id="KW-1185">Reference proteome</keyword>
<dbReference type="EMBL" id="CP095045">
    <property type="protein sequence ID" value="UOQ58783.1"/>
    <property type="molecule type" value="Genomic_DNA"/>
</dbReference>
<evidence type="ECO:0000256" key="4">
    <source>
        <dbReference type="ARBA" id="ARBA00023125"/>
    </source>
</evidence>
<dbReference type="RefSeq" id="WP_244729913.1">
    <property type="nucleotide sequence ID" value="NZ_CP095045.1"/>
</dbReference>
<evidence type="ECO:0000256" key="6">
    <source>
        <dbReference type="SAM" id="MobiDB-lite"/>
    </source>
</evidence>
<sequence length="417" mass="42993">MRRRGGPADVGAGEPVEAGGRAPGGARELGDAELCALVRGAADTVLGRSAFSELYHRHRDAAMAQAYTLTRDRHRAEDVVAEAFTSMLRALAGGAGPTESPLGYLMVSIRGAAARARTPHDAEPLEPAALAELVDDRASSFTERLAERDQVRRAFERLQERDQQLLQLLDIEELPTQDASDRLAMTEGALRVAVHRARKRLGTHYLQQYVEFAEAPCRPFAAQLARYTRGSLGTHEAARVAGHLEGCVACAEQVERLRRLQTRLRAWIGPALLGGAAGGGAAAGGASAAPATAVARLGDAAPAATGGIPATGAPPAAAWLCLAAGTALLALGIAALPGGDGGPPGPQPAPSAALAKVEPEPETSEPPPEAASVPGRAGAEAIPTIPGAAADRGSPRTEPGDDTTPFWVLRPPDSSGE</sequence>
<evidence type="ECO:0000256" key="2">
    <source>
        <dbReference type="ARBA" id="ARBA00023015"/>
    </source>
</evidence>
<proteinExistence type="inferred from homology"/>
<dbReference type="Gene3D" id="1.10.10.1320">
    <property type="entry name" value="Anti-sigma factor, zinc-finger domain"/>
    <property type="match status" value="1"/>
</dbReference>
<dbReference type="NCBIfam" id="TIGR02937">
    <property type="entry name" value="sigma70-ECF"/>
    <property type="match status" value="1"/>
</dbReference>
<evidence type="ECO:0000313" key="10">
    <source>
        <dbReference type="Proteomes" id="UP000831786"/>
    </source>
</evidence>
<dbReference type="PANTHER" id="PTHR43133:SF8">
    <property type="entry name" value="RNA POLYMERASE SIGMA FACTOR HI_1459-RELATED"/>
    <property type="match status" value="1"/>
</dbReference>
<dbReference type="PANTHER" id="PTHR43133">
    <property type="entry name" value="RNA POLYMERASE ECF-TYPE SIGMA FACTO"/>
    <property type="match status" value="1"/>
</dbReference>
<keyword evidence="3" id="KW-0731">Sigma factor</keyword>
<dbReference type="InterPro" id="IPR013249">
    <property type="entry name" value="RNA_pol_sigma70_r4_t2"/>
</dbReference>
<dbReference type="SUPFAM" id="SSF88946">
    <property type="entry name" value="Sigma2 domain of RNA polymerase sigma factors"/>
    <property type="match status" value="1"/>
</dbReference>
<keyword evidence="5" id="KW-0804">Transcription</keyword>
<keyword evidence="2" id="KW-0805">Transcription regulation</keyword>
<evidence type="ECO:0000259" key="7">
    <source>
        <dbReference type="Pfam" id="PF04542"/>
    </source>
</evidence>
<organism evidence="9 10">
    <name type="scientific">Leucobacter allii</name>
    <dbReference type="NCBI Taxonomy" id="2932247"/>
    <lineage>
        <taxon>Bacteria</taxon>
        <taxon>Bacillati</taxon>
        <taxon>Actinomycetota</taxon>
        <taxon>Actinomycetes</taxon>
        <taxon>Micrococcales</taxon>
        <taxon>Microbacteriaceae</taxon>
        <taxon>Leucobacter</taxon>
    </lineage>
</organism>
<dbReference type="Gene3D" id="1.10.1740.10">
    <property type="match status" value="1"/>
</dbReference>
<dbReference type="InterPro" id="IPR013324">
    <property type="entry name" value="RNA_pol_sigma_r3/r4-like"/>
</dbReference>